<proteinExistence type="predicted"/>
<evidence type="ECO:0000259" key="1">
    <source>
        <dbReference type="Pfam" id="PF00248"/>
    </source>
</evidence>
<dbReference type="PRINTS" id="PR00069">
    <property type="entry name" value="ALDKETRDTASE"/>
</dbReference>
<accession>A0ABV1SDJ4</accession>
<sequence>MLHKPLGRSGLTVSPFVFGGNVLGWTADRATSFAMLDRLVEAGATSIDTADSYSYWGEGMKGGESEAMIGDWLARRKRRDDVVIYTKVAKLSWRKGLRRDNILAAIDESLTRLRTDYIDLYFAHADDADVPQEEVLETFEMLRVQGKIRAVGASNFAPDRLAAALALAKQMNVKGIEVIQPEYSLSTRESFEKELLPLVKSQELGAVTFFTLAAGFLSGKYRTQADFAGIPRARHAAKYLDARGLRILQALAEIADGVGAPMAQVATAWAMAREGVSAPIVSASNMDQLDTLLGAIDLQLSDEAMASLEAASDG</sequence>
<dbReference type="PANTHER" id="PTHR43364:SF6">
    <property type="entry name" value="OXIDOREDUCTASE-RELATED"/>
    <property type="match status" value="1"/>
</dbReference>
<dbReference type="PANTHER" id="PTHR43364">
    <property type="entry name" value="NADH-SPECIFIC METHYLGLYOXAL REDUCTASE-RELATED"/>
    <property type="match status" value="1"/>
</dbReference>
<dbReference type="InterPro" id="IPR020471">
    <property type="entry name" value="AKR"/>
</dbReference>
<protein>
    <submittedName>
        <fullName evidence="2">Aldo/keto reductase</fullName>
    </submittedName>
</protein>
<dbReference type="EMBL" id="JAYWLC010000002">
    <property type="protein sequence ID" value="MER5170955.1"/>
    <property type="molecule type" value="Genomic_DNA"/>
</dbReference>
<dbReference type="InterPro" id="IPR036812">
    <property type="entry name" value="NAD(P)_OxRdtase_dom_sf"/>
</dbReference>
<evidence type="ECO:0000313" key="3">
    <source>
        <dbReference type="Proteomes" id="UP001438953"/>
    </source>
</evidence>
<reference evidence="2 3" key="1">
    <citation type="submission" date="2024-01" db="EMBL/GenBank/DDBJ databases">
        <authorList>
            <person name="Deng Y."/>
            <person name="Su J."/>
        </authorList>
    </citation>
    <scope>NUCLEOTIDE SEQUENCE [LARGE SCALE GENOMIC DNA]</scope>
    <source>
        <strain evidence="2 3">CPCC 100088</strain>
    </source>
</reference>
<dbReference type="InterPro" id="IPR023210">
    <property type="entry name" value="NADP_OxRdtase_dom"/>
</dbReference>
<dbReference type="Proteomes" id="UP001438953">
    <property type="component" value="Unassembled WGS sequence"/>
</dbReference>
<dbReference type="InterPro" id="IPR050523">
    <property type="entry name" value="AKR_Detox_Biosynth"/>
</dbReference>
<dbReference type="Pfam" id="PF00248">
    <property type="entry name" value="Aldo_ket_red"/>
    <property type="match status" value="1"/>
</dbReference>
<comment type="caution">
    <text evidence="2">The sequence shown here is derived from an EMBL/GenBank/DDBJ whole genome shotgun (WGS) entry which is preliminary data.</text>
</comment>
<organism evidence="2 3">
    <name type="scientific">Thioclava kandeliae</name>
    <dbReference type="NCBI Taxonomy" id="3070818"/>
    <lineage>
        <taxon>Bacteria</taxon>
        <taxon>Pseudomonadati</taxon>
        <taxon>Pseudomonadota</taxon>
        <taxon>Alphaproteobacteria</taxon>
        <taxon>Rhodobacterales</taxon>
        <taxon>Paracoccaceae</taxon>
        <taxon>Thioclava</taxon>
    </lineage>
</organism>
<feature type="domain" description="NADP-dependent oxidoreductase" evidence="1">
    <location>
        <begin position="17"/>
        <end position="312"/>
    </location>
</feature>
<evidence type="ECO:0000313" key="2">
    <source>
        <dbReference type="EMBL" id="MER5170955.1"/>
    </source>
</evidence>
<name>A0ABV1SDJ4_9RHOB</name>
<keyword evidence="3" id="KW-1185">Reference proteome</keyword>
<gene>
    <name evidence="2" type="ORF">VSX56_04130</name>
</gene>
<dbReference type="RefSeq" id="WP_350935037.1">
    <property type="nucleotide sequence ID" value="NZ_JAYWLC010000002.1"/>
</dbReference>
<dbReference type="SUPFAM" id="SSF51430">
    <property type="entry name" value="NAD(P)-linked oxidoreductase"/>
    <property type="match status" value="1"/>
</dbReference>
<reference evidence="2 3" key="2">
    <citation type="submission" date="2024-06" db="EMBL/GenBank/DDBJ databases">
        <title>Thioclava kandeliae sp. nov. from a rhizosphere soil sample of Kandelia candel in a mangrove.</title>
        <authorList>
            <person name="Mu T."/>
        </authorList>
    </citation>
    <scope>NUCLEOTIDE SEQUENCE [LARGE SCALE GENOMIC DNA]</scope>
    <source>
        <strain evidence="2 3">CPCC 100088</strain>
    </source>
</reference>
<dbReference type="Gene3D" id="3.20.20.100">
    <property type="entry name" value="NADP-dependent oxidoreductase domain"/>
    <property type="match status" value="1"/>
</dbReference>